<sequence>MRNGGSLCIYSVRPTSGLRVGSRSPRSIESPKGTVAQRMVIGQGGHAPGPERKARRTGNPGTRPLGAEF</sequence>
<evidence type="ECO:0000313" key="2">
    <source>
        <dbReference type="EMBL" id="KAB8199516.1"/>
    </source>
</evidence>
<evidence type="ECO:0000256" key="1">
    <source>
        <dbReference type="SAM" id="MobiDB-lite"/>
    </source>
</evidence>
<dbReference type="EMBL" id="ML735072">
    <property type="protein sequence ID" value="KAB8199516.1"/>
    <property type="molecule type" value="Genomic_DNA"/>
</dbReference>
<dbReference type="AlphaFoldDB" id="A0A5N6D2P4"/>
<name>A0A5N6D2P4_ASPPA</name>
<gene>
    <name evidence="2" type="ORF">BDV34DRAFT_206602</name>
</gene>
<dbReference type="VEuPathDB" id="FungiDB:BDV34DRAFT_206602"/>
<organism evidence="2 3">
    <name type="scientific">Aspergillus parasiticus</name>
    <dbReference type="NCBI Taxonomy" id="5067"/>
    <lineage>
        <taxon>Eukaryota</taxon>
        <taxon>Fungi</taxon>
        <taxon>Dikarya</taxon>
        <taxon>Ascomycota</taxon>
        <taxon>Pezizomycotina</taxon>
        <taxon>Eurotiomycetes</taxon>
        <taxon>Eurotiomycetidae</taxon>
        <taxon>Eurotiales</taxon>
        <taxon>Aspergillaceae</taxon>
        <taxon>Aspergillus</taxon>
        <taxon>Aspergillus subgen. Circumdati</taxon>
    </lineage>
</organism>
<dbReference type="Proteomes" id="UP000326532">
    <property type="component" value="Unassembled WGS sequence"/>
</dbReference>
<protein>
    <submittedName>
        <fullName evidence="2">Uncharacterized protein</fullName>
    </submittedName>
</protein>
<accession>A0A5N6D2P4</accession>
<feature type="region of interest" description="Disordered" evidence="1">
    <location>
        <begin position="42"/>
        <end position="69"/>
    </location>
</feature>
<reference evidence="2 3" key="1">
    <citation type="submission" date="2019-04" db="EMBL/GenBank/DDBJ databases">
        <title>Fungal friends and foes A comparative genomics study of 23 Aspergillus species from section Flavi.</title>
        <authorList>
            <consortium name="DOE Joint Genome Institute"/>
            <person name="Kjaerbolling I."/>
            <person name="Vesth T.C."/>
            <person name="Frisvad J.C."/>
            <person name="Nybo J.L."/>
            <person name="Theobald S."/>
            <person name="Kildgaard S."/>
            <person name="Petersen T.I."/>
            <person name="Kuo A."/>
            <person name="Sato A."/>
            <person name="Lyhne E.K."/>
            <person name="Kogle M.E."/>
            <person name="Wiebenga A."/>
            <person name="Kun R.S."/>
            <person name="Lubbers R.J."/>
            <person name="Makela M.R."/>
            <person name="Barry K."/>
            <person name="Chovatia M."/>
            <person name="Clum A."/>
            <person name="Daum C."/>
            <person name="Haridas S."/>
            <person name="He G."/>
            <person name="LaButti K."/>
            <person name="Lipzen A."/>
            <person name="Mondo S."/>
            <person name="Pangilinan J."/>
            <person name="Riley R."/>
            <person name="Salamov A."/>
            <person name="Simmons B.A."/>
            <person name="Magnuson J.K."/>
            <person name="Henrissat B."/>
            <person name="Mortensen U.H."/>
            <person name="Larsen T.O."/>
            <person name="De vries R.P."/>
            <person name="Grigoriev I.V."/>
            <person name="Machida M."/>
            <person name="Baker S.E."/>
            <person name="Andersen M.R."/>
        </authorList>
    </citation>
    <scope>NUCLEOTIDE SEQUENCE [LARGE SCALE GENOMIC DNA]</scope>
    <source>
        <strain evidence="2 3">CBS 117618</strain>
    </source>
</reference>
<proteinExistence type="predicted"/>
<keyword evidence="3" id="KW-1185">Reference proteome</keyword>
<evidence type="ECO:0000313" key="3">
    <source>
        <dbReference type="Proteomes" id="UP000326532"/>
    </source>
</evidence>